<proteinExistence type="inferred from homology"/>
<evidence type="ECO:0000313" key="16">
    <source>
        <dbReference type="EMBL" id="UXP32991.1"/>
    </source>
</evidence>
<name>A0ABY6CR67_9BACT</name>
<keyword evidence="5 11" id="KW-0812">Transmembrane</keyword>
<evidence type="ECO:0000259" key="15">
    <source>
        <dbReference type="Pfam" id="PF07715"/>
    </source>
</evidence>
<feature type="chain" id="PRO_5045228970" evidence="13">
    <location>
        <begin position="20"/>
        <end position="678"/>
    </location>
</feature>
<dbReference type="RefSeq" id="WP_262310422.1">
    <property type="nucleotide sequence ID" value="NZ_CP106679.1"/>
</dbReference>
<dbReference type="InterPro" id="IPR039426">
    <property type="entry name" value="TonB-dep_rcpt-like"/>
</dbReference>
<evidence type="ECO:0000256" key="9">
    <source>
        <dbReference type="ARBA" id="ARBA00023136"/>
    </source>
</evidence>
<evidence type="ECO:0000256" key="10">
    <source>
        <dbReference type="ARBA" id="ARBA00023237"/>
    </source>
</evidence>
<gene>
    <name evidence="16" type="ORF">N6H18_03350</name>
</gene>
<protein>
    <submittedName>
        <fullName evidence="16">TonB-dependent receptor</fullName>
    </submittedName>
</protein>
<comment type="similarity">
    <text evidence="11 12">Belongs to the TonB-dependent receptor family.</text>
</comment>
<organism evidence="16 17">
    <name type="scientific">Reichenbachiella agarivorans</name>
    <dbReference type="NCBI Taxonomy" id="2979464"/>
    <lineage>
        <taxon>Bacteria</taxon>
        <taxon>Pseudomonadati</taxon>
        <taxon>Bacteroidota</taxon>
        <taxon>Cytophagia</taxon>
        <taxon>Cytophagales</taxon>
        <taxon>Reichenbachiellaceae</taxon>
        <taxon>Reichenbachiella</taxon>
    </lineage>
</organism>
<dbReference type="Gene3D" id="2.40.170.20">
    <property type="entry name" value="TonB-dependent receptor, beta-barrel domain"/>
    <property type="match status" value="1"/>
</dbReference>
<keyword evidence="16" id="KW-0675">Receptor</keyword>
<evidence type="ECO:0000256" key="5">
    <source>
        <dbReference type="ARBA" id="ARBA00022692"/>
    </source>
</evidence>
<keyword evidence="13" id="KW-0732">Signal</keyword>
<keyword evidence="9 11" id="KW-0472">Membrane</keyword>
<dbReference type="Pfam" id="PF07715">
    <property type="entry name" value="Plug"/>
    <property type="match status" value="1"/>
</dbReference>
<dbReference type="InterPro" id="IPR036942">
    <property type="entry name" value="Beta-barrel_TonB_sf"/>
</dbReference>
<dbReference type="PANTHER" id="PTHR32552:SF81">
    <property type="entry name" value="TONB-DEPENDENT OUTER MEMBRANE RECEPTOR"/>
    <property type="match status" value="1"/>
</dbReference>
<evidence type="ECO:0000256" key="2">
    <source>
        <dbReference type="ARBA" id="ARBA00022448"/>
    </source>
</evidence>
<evidence type="ECO:0000256" key="12">
    <source>
        <dbReference type="RuleBase" id="RU003357"/>
    </source>
</evidence>
<evidence type="ECO:0000256" key="7">
    <source>
        <dbReference type="ARBA" id="ARBA00023065"/>
    </source>
</evidence>
<evidence type="ECO:0000256" key="3">
    <source>
        <dbReference type="ARBA" id="ARBA00022452"/>
    </source>
</evidence>
<evidence type="ECO:0000256" key="6">
    <source>
        <dbReference type="ARBA" id="ARBA00023004"/>
    </source>
</evidence>
<dbReference type="InterPro" id="IPR037066">
    <property type="entry name" value="Plug_dom_sf"/>
</dbReference>
<evidence type="ECO:0000256" key="1">
    <source>
        <dbReference type="ARBA" id="ARBA00004571"/>
    </source>
</evidence>
<accession>A0ABY6CR67</accession>
<dbReference type="InterPro" id="IPR000531">
    <property type="entry name" value="Beta-barrel_TonB"/>
</dbReference>
<keyword evidence="10 11" id="KW-0998">Cell outer membrane</keyword>
<dbReference type="PROSITE" id="PS52016">
    <property type="entry name" value="TONB_DEPENDENT_REC_3"/>
    <property type="match status" value="1"/>
</dbReference>
<dbReference type="Pfam" id="PF00593">
    <property type="entry name" value="TonB_dep_Rec_b-barrel"/>
    <property type="match status" value="1"/>
</dbReference>
<keyword evidence="6" id="KW-0408">Iron</keyword>
<keyword evidence="17" id="KW-1185">Reference proteome</keyword>
<evidence type="ECO:0000256" key="8">
    <source>
        <dbReference type="ARBA" id="ARBA00023077"/>
    </source>
</evidence>
<reference evidence="16" key="1">
    <citation type="submission" date="2022-09" db="EMBL/GenBank/DDBJ databases">
        <title>Comparative genomics and taxonomic characterization of three novel marine species of genus Reichenbachiella exhibiting antioxidant and polysaccharide degradation activities.</title>
        <authorList>
            <person name="Muhammad N."/>
            <person name="Lee Y.-J."/>
            <person name="Ko J."/>
            <person name="Kim S.-G."/>
        </authorList>
    </citation>
    <scope>NUCLEOTIDE SEQUENCE</scope>
    <source>
        <strain evidence="16">BKB1-1</strain>
    </source>
</reference>
<evidence type="ECO:0000313" key="17">
    <source>
        <dbReference type="Proteomes" id="UP001065174"/>
    </source>
</evidence>
<evidence type="ECO:0000256" key="4">
    <source>
        <dbReference type="ARBA" id="ARBA00022496"/>
    </source>
</evidence>
<evidence type="ECO:0000256" key="13">
    <source>
        <dbReference type="SAM" id="SignalP"/>
    </source>
</evidence>
<evidence type="ECO:0000256" key="11">
    <source>
        <dbReference type="PROSITE-ProRule" id="PRU01360"/>
    </source>
</evidence>
<dbReference type="InterPro" id="IPR012910">
    <property type="entry name" value="Plug_dom"/>
</dbReference>
<sequence length="678" mass="75378">MMRIIFSLIALLWAGQALCQSADSTDVVLEEITISSDLFEHETIDFGGSVTGVTPKQINRADQLYLQPVLNAVPGVYMQSGTLSTNRITIRGIGARSPFGTDKVKAYLNEIPLSTGEGETTVEDIDFATLQGVEVYRGPTSTVYGAGLGGAIHFQTKKPQDHSSATADAMFGSFGLQRYNLSAEVADTRKSLNLLYQDVHSDGYRDNNRYDRQSITALGSVAVREHSDVTLYFNYTDLESQIPSSLSLEDYENNPESAAAVWGGVNGKETSERFRLGLSLHTRYDPRMQSDLTVFMNGSNAAETRPTFLGNLATDQFNTGLRAKLKRSFLPQNQLQVVLGVEGFWEQYRYQEFVNDGGQNGDQTRDFDQVRKYGNAFVATEYYPSDRWIISAGLNFNASRYNLDDHLQSGAANQSADYGFDPMFSPKLSILRKITESVSAYALVSHGFSLPSFEQTLYPGGQINRDLTPESGWNYELGLKGDAWDRSLYFEVVGYWMRTKDLIVNQTINEVQVGINAGSANHQGLELLLNHKTIQSTNFQLGQRVSYTVMNYHFDEFVEGSNDYSGNRMTGVPSYTLDYALDFNWALGLYGNVNYQRVGSMSILDDSSIYTDAYSLLNAKVGYQHTLGALTLNLYAGVNNLTDTKYASMLQINASSGRYYYPGLPINYFGGLKVSYAF</sequence>
<comment type="subcellular location">
    <subcellularLocation>
        <location evidence="1 11">Cell outer membrane</location>
        <topology evidence="1 11">Multi-pass membrane protein</topology>
    </subcellularLocation>
</comment>
<keyword evidence="4" id="KW-0410">Iron transport</keyword>
<evidence type="ECO:0000259" key="14">
    <source>
        <dbReference type="Pfam" id="PF00593"/>
    </source>
</evidence>
<feature type="domain" description="TonB-dependent receptor-like beta-barrel" evidence="14">
    <location>
        <begin position="228"/>
        <end position="641"/>
    </location>
</feature>
<dbReference type="EMBL" id="CP106679">
    <property type="protein sequence ID" value="UXP32991.1"/>
    <property type="molecule type" value="Genomic_DNA"/>
</dbReference>
<dbReference type="SUPFAM" id="SSF56935">
    <property type="entry name" value="Porins"/>
    <property type="match status" value="1"/>
</dbReference>
<dbReference type="PANTHER" id="PTHR32552">
    <property type="entry name" value="FERRICHROME IRON RECEPTOR-RELATED"/>
    <property type="match status" value="1"/>
</dbReference>
<feature type="signal peptide" evidence="13">
    <location>
        <begin position="1"/>
        <end position="19"/>
    </location>
</feature>
<feature type="domain" description="TonB-dependent receptor plug" evidence="15">
    <location>
        <begin position="45"/>
        <end position="150"/>
    </location>
</feature>
<keyword evidence="3 11" id="KW-1134">Transmembrane beta strand</keyword>
<keyword evidence="8 12" id="KW-0798">TonB box</keyword>
<keyword evidence="7" id="KW-0406">Ion transport</keyword>
<dbReference type="Proteomes" id="UP001065174">
    <property type="component" value="Chromosome"/>
</dbReference>
<dbReference type="Gene3D" id="2.170.130.10">
    <property type="entry name" value="TonB-dependent receptor, plug domain"/>
    <property type="match status" value="1"/>
</dbReference>
<keyword evidence="2 11" id="KW-0813">Transport</keyword>